<evidence type="ECO:0000256" key="1">
    <source>
        <dbReference type="ARBA" id="ARBA00022722"/>
    </source>
</evidence>
<evidence type="ECO:0000313" key="7">
    <source>
        <dbReference type="Proteomes" id="UP001589838"/>
    </source>
</evidence>
<sequence>MRQKGILSLSYKTNKLCSCGKLVLAGEVCECKKKAQNPEATTFYKSTRWKKTRKIIINRDGAHCQRCLIKYNIITTSSLEVHHLKPRSIYDGTKGFPDLRYEETNLITLCKSCNTSLGTKGVLDFEWSPPVEMPYVL</sequence>
<evidence type="ECO:0000256" key="3">
    <source>
        <dbReference type="ARBA" id="ARBA00038412"/>
    </source>
</evidence>
<evidence type="ECO:0000256" key="2">
    <source>
        <dbReference type="ARBA" id="ARBA00022801"/>
    </source>
</evidence>
<keyword evidence="2" id="KW-0378">Hydrolase</keyword>
<feature type="domain" description="HNH nuclease" evidence="5">
    <location>
        <begin position="51"/>
        <end position="115"/>
    </location>
</feature>
<dbReference type="SMART" id="SM00507">
    <property type="entry name" value="HNHc"/>
    <property type="match status" value="1"/>
</dbReference>
<dbReference type="RefSeq" id="WP_390183769.1">
    <property type="nucleotide sequence ID" value="NZ_JAXBLX010000026.1"/>
</dbReference>
<evidence type="ECO:0000256" key="4">
    <source>
        <dbReference type="ARBA" id="ARBA00040194"/>
    </source>
</evidence>
<dbReference type="Gene3D" id="1.10.30.50">
    <property type="match status" value="1"/>
</dbReference>
<comment type="caution">
    <text evidence="6">The sequence shown here is derived from an EMBL/GenBank/DDBJ whole genome shotgun (WGS) entry which is preliminary data.</text>
</comment>
<gene>
    <name evidence="6" type="ORF">ACFFHM_03255</name>
</gene>
<accession>A0ABV6K8D6</accession>
<dbReference type="Proteomes" id="UP001589838">
    <property type="component" value="Unassembled WGS sequence"/>
</dbReference>
<protein>
    <recommendedName>
        <fullName evidence="4">Putative HNH nuclease YajD</fullName>
    </recommendedName>
</protein>
<organism evidence="6 7">
    <name type="scientific">Halalkalibacter kiskunsagensis</name>
    <dbReference type="NCBI Taxonomy" id="1548599"/>
    <lineage>
        <taxon>Bacteria</taxon>
        <taxon>Bacillati</taxon>
        <taxon>Bacillota</taxon>
        <taxon>Bacilli</taxon>
        <taxon>Bacillales</taxon>
        <taxon>Bacillaceae</taxon>
        <taxon>Halalkalibacter</taxon>
    </lineage>
</organism>
<proteinExistence type="inferred from homology"/>
<keyword evidence="6" id="KW-0255">Endonuclease</keyword>
<keyword evidence="1" id="KW-0540">Nuclease</keyword>
<dbReference type="CDD" id="cd00085">
    <property type="entry name" value="HNHc"/>
    <property type="match status" value="1"/>
</dbReference>
<comment type="similarity">
    <text evidence="3">Belongs to the HNH nuclease family.</text>
</comment>
<evidence type="ECO:0000259" key="5">
    <source>
        <dbReference type="SMART" id="SM00507"/>
    </source>
</evidence>
<keyword evidence="7" id="KW-1185">Reference proteome</keyword>
<dbReference type="Pfam" id="PF01844">
    <property type="entry name" value="HNH"/>
    <property type="match status" value="1"/>
</dbReference>
<dbReference type="InterPro" id="IPR003615">
    <property type="entry name" value="HNH_nuc"/>
</dbReference>
<evidence type="ECO:0000313" key="6">
    <source>
        <dbReference type="EMBL" id="MFC0469568.1"/>
    </source>
</evidence>
<dbReference type="InterPro" id="IPR002711">
    <property type="entry name" value="HNH"/>
</dbReference>
<dbReference type="PANTHER" id="PTHR41286">
    <property type="entry name" value="HNH NUCLEASE YAJD-RELATED"/>
    <property type="match status" value="1"/>
</dbReference>
<reference evidence="6 7" key="1">
    <citation type="submission" date="2024-09" db="EMBL/GenBank/DDBJ databases">
        <authorList>
            <person name="Sun Q."/>
            <person name="Mori K."/>
        </authorList>
    </citation>
    <scope>NUCLEOTIDE SEQUENCE [LARGE SCALE GENOMIC DNA]</scope>
    <source>
        <strain evidence="6 7">NCAIM B.02610</strain>
    </source>
</reference>
<dbReference type="GO" id="GO:0004519">
    <property type="term" value="F:endonuclease activity"/>
    <property type="evidence" value="ECO:0007669"/>
    <property type="project" value="UniProtKB-KW"/>
</dbReference>
<dbReference type="EMBL" id="JBHLUX010000008">
    <property type="protein sequence ID" value="MFC0469568.1"/>
    <property type="molecule type" value="Genomic_DNA"/>
</dbReference>
<dbReference type="PANTHER" id="PTHR41286:SF1">
    <property type="entry name" value="HNH NUCLEASE YAJD-RELATED"/>
    <property type="match status" value="1"/>
</dbReference>
<name>A0ABV6K8D6_9BACI</name>